<dbReference type="InterPro" id="IPR013824">
    <property type="entry name" value="Topo_IA_cen_sub1"/>
</dbReference>
<sequence length="183" mass="21159">PSTYASYLPKLIQREYIQITQDNKRVVNATHKGKQVISIFETSPYGWIVDTQFTALMEELLDKIVKQECSYVEYMQMIAQRCPQMPSQTPRETYPTRAPKESQIKYVQDILKDLKMELPPEFADYTKDDKITKAFLDKFIPKHKEVREKAKQEGHSLGNSTTNKPATAKQIAFAESLSKKHNV</sequence>
<dbReference type="EC" id="5.6.2.-" evidence="4"/>
<dbReference type="RefSeq" id="WP_382262861.1">
    <property type="nucleotide sequence ID" value="NZ_JBHRZO010000071.1"/>
</dbReference>
<reference evidence="5" key="1">
    <citation type="journal article" date="2019" name="Int. J. Syst. Evol. Microbiol.">
        <title>The Global Catalogue of Microorganisms (GCM) 10K type strain sequencing project: providing services to taxonomists for standard genome sequencing and annotation.</title>
        <authorList>
            <consortium name="The Broad Institute Genomics Platform"/>
            <consortium name="The Broad Institute Genome Sequencing Center for Infectious Disease"/>
            <person name="Wu L."/>
            <person name="Ma J."/>
        </authorList>
    </citation>
    <scope>NUCLEOTIDE SEQUENCE [LARGE SCALE GENOMIC DNA]</scope>
    <source>
        <strain evidence="5">CCUG 53816</strain>
    </source>
</reference>
<feature type="non-terminal residue" evidence="4">
    <location>
        <position position="183"/>
    </location>
</feature>
<dbReference type="InterPro" id="IPR013497">
    <property type="entry name" value="Topo_IA_cen"/>
</dbReference>
<feature type="region of interest" description="Disordered" evidence="2">
    <location>
        <begin position="147"/>
        <end position="183"/>
    </location>
</feature>
<dbReference type="GO" id="GO:0016853">
    <property type="term" value="F:isomerase activity"/>
    <property type="evidence" value="ECO:0007669"/>
    <property type="project" value="UniProtKB-KW"/>
</dbReference>
<proteinExistence type="predicted"/>
<protein>
    <submittedName>
        <fullName evidence="4">DNA topoisomerase</fullName>
        <ecNumber evidence="4">5.6.2.-</ecNumber>
    </submittedName>
</protein>
<evidence type="ECO:0000313" key="4">
    <source>
        <dbReference type="EMBL" id="MFC3848525.1"/>
    </source>
</evidence>
<dbReference type="EMBL" id="JBHRZO010000071">
    <property type="protein sequence ID" value="MFC3848525.1"/>
    <property type="molecule type" value="Genomic_DNA"/>
</dbReference>
<gene>
    <name evidence="4" type="ORF">ACFOPX_08410</name>
</gene>
<dbReference type="InterPro" id="IPR023405">
    <property type="entry name" value="Topo_IA_core_domain"/>
</dbReference>
<dbReference type="Pfam" id="PF01131">
    <property type="entry name" value="Topoisom_bac"/>
    <property type="match status" value="1"/>
</dbReference>
<feature type="non-terminal residue" evidence="4">
    <location>
        <position position="1"/>
    </location>
</feature>
<name>A0ABV7ZK13_9HELI</name>
<dbReference type="SUPFAM" id="SSF56712">
    <property type="entry name" value="Prokaryotic type I DNA topoisomerase"/>
    <property type="match status" value="1"/>
</dbReference>
<dbReference type="PROSITE" id="PS52039">
    <property type="entry name" value="TOPO_IA_2"/>
    <property type="match status" value="1"/>
</dbReference>
<keyword evidence="5" id="KW-1185">Reference proteome</keyword>
<evidence type="ECO:0000256" key="2">
    <source>
        <dbReference type="SAM" id="MobiDB-lite"/>
    </source>
</evidence>
<dbReference type="PANTHER" id="PTHR42785">
    <property type="entry name" value="DNA TOPOISOMERASE, TYPE IA, CORE"/>
    <property type="match status" value="1"/>
</dbReference>
<feature type="domain" description="Topo IA-type catalytic" evidence="3">
    <location>
        <begin position="1"/>
        <end position="86"/>
    </location>
</feature>
<keyword evidence="1 4" id="KW-0413">Isomerase</keyword>
<accession>A0ABV7ZK13</accession>
<dbReference type="Gene3D" id="1.10.460.10">
    <property type="entry name" value="Topoisomerase I, domain 2"/>
    <property type="match status" value="1"/>
</dbReference>
<comment type="caution">
    <text evidence="4">The sequence shown here is derived from an EMBL/GenBank/DDBJ whole genome shotgun (WGS) entry which is preliminary data.</text>
</comment>
<evidence type="ECO:0000256" key="1">
    <source>
        <dbReference type="ARBA" id="ARBA00023235"/>
    </source>
</evidence>
<evidence type="ECO:0000313" key="5">
    <source>
        <dbReference type="Proteomes" id="UP001595783"/>
    </source>
</evidence>
<dbReference type="PANTHER" id="PTHR42785:SF1">
    <property type="entry name" value="DNA TOPOISOMERASE"/>
    <property type="match status" value="1"/>
</dbReference>
<organism evidence="4 5">
    <name type="scientific">Helicobacter baculiformis</name>
    <dbReference type="NCBI Taxonomy" id="427351"/>
    <lineage>
        <taxon>Bacteria</taxon>
        <taxon>Pseudomonadati</taxon>
        <taxon>Campylobacterota</taxon>
        <taxon>Epsilonproteobacteria</taxon>
        <taxon>Campylobacterales</taxon>
        <taxon>Helicobacteraceae</taxon>
        <taxon>Helicobacter</taxon>
    </lineage>
</organism>
<dbReference type="Proteomes" id="UP001595783">
    <property type="component" value="Unassembled WGS sequence"/>
</dbReference>
<dbReference type="InterPro" id="IPR000380">
    <property type="entry name" value="Topo_IA"/>
</dbReference>
<evidence type="ECO:0000259" key="3">
    <source>
        <dbReference type="PROSITE" id="PS52039"/>
    </source>
</evidence>